<dbReference type="PANTHER" id="PTHR42909:SF1">
    <property type="entry name" value="CARBOHYDRATE KINASE PFKB DOMAIN-CONTAINING PROTEIN"/>
    <property type="match status" value="1"/>
</dbReference>
<evidence type="ECO:0000256" key="4">
    <source>
        <dbReference type="ARBA" id="ARBA00023239"/>
    </source>
</evidence>
<evidence type="ECO:0000313" key="8">
    <source>
        <dbReference type="Proteomes" id="UP000010146"/>
    </source>
</evidence>
<sequence length="307" mass="33510">MNRFIDLSEEVKSALEERRPVVALESTIISHGMPYPQNIETARALEEIVRENGAVPATIAIIGGKIKIGLNEEELEFMGTSKEILKASRRDLPVVIAKGLNAATTVSATMICANLAGIKVFVTGGIGGVHRGAEETFDISADLQELANTDVAVVCAGAKAILDLPRTLEYLETFGVPVIGFRTEEFPAFYTRESGLKVDYRVEDEVEAAKVIKTKWDLGLKGGILIANPIPEEYALDRAYIEKAIEEAIFEADRRGIRGKALTPFLLEKIKDLTEGKSLKANIELVKNNARVGAKIAVQLNKLYKEA</sequence>
<dbReference type="HAMAP" id="MF_01876">
    <property type="entry name" value="PsiMP_glycosidase"/>
    <property type="match status" value="1"/>
</dbReference>
<dbReference type="GO" id="GO:0046872">
    <property type="term" value="F:metal ion binding"/>
    <property type="evidence" value="ECO:0007669"/>
    <property type="project" value="UniProtKB-KW"/>
</dbReference>
<reference evidence="7 8" key="2">
    <citation type="journal article" date="2015" name="BMC Genomics">
        <title>Analysis of three genomes within the thermophilic bacterial species Caldanaerobacter subterraneus with a focus on carbon monoxide dehydrogenase evolution and hydrolase diversity.</title>
        <authorList>
            <person name="Sant'Anna F.H."/>
            <person name="Lebedinsky A.V."/>
            <person name="Sokolova T.G."/>
            <person name="Robb F.T."/>
            <person name="Gonzalez J.M."/>
        </authorList>
    </citation>
    <scope>NUCLEOTIDE SEQUENCE [LARGE SCALE GENOMIC DNA]</scope>
    <source>
        <strain evidence="7 8">DSM 12653</strain>
    </source>
</reference>
<evidence type="ECO:0000256" key="3">
    <source>
        <dbReference type="ARBA" id="ARBA00023211"/>
    </source>
</evidence>
<evidence type="ECO:0000256" key="6">
    <source>
        <dbReference type="HAMAP-Rule" id="MF_01876"/>
    </source>
</evidence>
<dbReference type="RefSeq" id="WP_009610043.1">
    <property type="nucleotide sequence ID" value="NZ_ABXP02000028.1"/>
</dbReference>
<dbReference type="GO" id="GO:0016798">
    <property type="term" value="F:hydrolase activity, acting on glycosyl bonds"/>
    <property type="evidence" value="ECO:0007669"/>
    <property type="project" value="UniProtKB-KW"/>
</dbReference>
<feature type="binding site" evidence="6">
    <location>
        <position position="86"/>
    </location>
    <ligand>
        <name>substrate</name>
    </ligand>
</feature>
<accession>B7R750</accession>
<dbReference type="AlphaFoldDB" id="B7R750"/>
<reference evidence="8" key="3">
    <citation type="submission" date="2015-02" db="EMBL/GenBank/DDBJ databases">
        <title>Genome analysis of three genomes within the thermophilic hydrogenogenic bacterial species Caldanaerobacter subterraneus.</title>
        <authorList>
            <person name="Sant'Anna F.H."/>
            <person name="Lebedinsky A."/>
            <person name="Sokolova T."/>
            <person name="Robb F.T."/>
            <person name="Gonzalez J.M."/>
        </authorList>
    </citation>
    <scope>NUCLEOTIDE SEQUENCE [LARGE SCALE GENOMIC DNA]</scope>
    <source>
        <strain evidence="8">DSM 12653</strain>
    </source>
</reference>
<evidence type="ECO:0000313" key="7">
    <source>
        <dbReference type="EMBL" id="KKC30629.1"/>
    </source>
</evidence>
<comment type="subunit">
    <text evidence="6">Homotrimer.</text>
</comment>
<dbReference type="GO" id="GO:0004730">
    <property type="term" value="F:pseudouridylate synthase activity"/>
    <property type="evidence" value="ECO:0007669"/>
    <property type="project" value="UniProtKB-UniRule"/>
</dbReference>
<feature type="active site" description="Proton donor" evidence="6">
    <location>
        <position position="25"/>
    </location>
</feature>
<evidence type="ECO:0000256" key="1">
    <source>
        <dbReference type="ARBA" id="ARBA00022723"/>
    </source>
</evidence>
<feature type="binding site" evidence="6">
    <location>
        <position position="106"/>
    </location>
    <ligand>
        <name>substrate</name>
    </ligand>
</feature>
<dbReference type="InterPro" id="IPR007342">
    <property type="entry name" value="PsuG"/>
</dbReference>
<dbReference type="InterPro" id="IPR022830">
    <property type="entry name" value="Indigdn_synthA-like"/>
</dbReference>
<dbReference type="PANTHER" id="PTHR42909">
    <property type="entry name" value="ZGC:136858"/>
    <property type="match status" value="1"/>
</dbReference>
<keyword evidence="1 6" id="KW-0479">Metal-binding</keyword>
<dbReference type="GO" id="GO:0046113">
    <property type="term" value="P:nucleobase catabolic process"/>
    <property type="evidence" value="ECO:0007669"/>
    <property type="project" value="UniProtKB-UniRule"/>
</dbReference>
<dbReference type="Gene3D" id="3.40.1790.10">
    <property type="entry name" value="Indigoidine synthase domain"/>
    <property type="match status" value="1"/>
</dbReference>
<evidence type="ECO:0000256" key="5">
    <source>
        <dbReference type="ARBA" id="ARBA00023295"/>
    </source>
</evidence>
<proteinExistence type="inferred from homology"/>
<dbReference type="EMBL" id="ABXP02000028">
    <property type="protein sequence ID" value="KKC30629.1"/>
    <property type="molecule type" value="Genomic_DNA"/>
</dbReference>
<comment type="cofactor">
    <cofactor evidence="6">
        <name>Mn(2+)</name>
        <dbReference type="ChEBI" id="CHEBI:29035"/>
    </cofactor>
    <text evidence="6">Binds 1 Mn(2+) ion per subunit.</text>
</comment>
<dbReference type="Proteomes" id="UP000010146">
    <property type="component" value="Unassembled WGS sequence"/>
</dbReference>
<keyword evidence="2 6" id="KW-0378">Hydrolase</keyword>
<comment type="similarity">
    <text evidence="6">Belongs to the pseudouridine-5'-phosphate glycosidase family.</text>
</comment>
<feature type="active site" description="Nucleophile" evidence="6">
    <location>
        <position position="159"/>
    </location>
</feature>
<protein>
    <recommendedName>
        <fullName evidence="6">Pseudouridine-5'-phosphate glycosidase</fullName>
        <shortName evidence="6">PsiMP glycosidase</shortName>
        <ecNumber evidence="6">4.2.1.70</ecNumber>
    </recommendedName>
</protein>
<organism evidence="7 8">
    <name type="scientific">Caldanaerobacter subterraneus subsp. pacificus DSM 12653</name>
    <dbReference type="NCBI Taxonomy" id="391606"/>
    <lineage>
        <taxon>Bacteria</taxon>
        <taxon>Bacillati</taxon>
        <taxon>Bacillota</taxon>
        <taxon>Clostridia</taxon>
        <taxon>Thermoanaerobacterales</taxon>
        <taxon>Thermoanaerobacteraceae</taxon>
        <taxon>Caldanaerobacter</taxon>
    </lineage>
</organism>
<comment type="caution">
    <text evidence="7">The sequence shown here is derived from an EMBL/GenBank/DDBJ whole genome shotgun (WGS) entry which is preliminary data.</text>
</comment>
<dbReference type="EC" id="4.2.1.70" evidence="6"/>
<evidence type="ECO:0000256" key="2">
    <source>
        <dbReference type="ARBA" id="ARBA00022801"/>
    </source>
</evidence>
<keyword evidence="4 6" id="KW-0456">Lyase</keyword>
<dbReference type="GO" id="GO:0005737">
    <property type="term" value="C:cytoplasm"/>
    <property type="evidence" value="ECO:0007669"/>
    <property type="project" value="TreeGrafter"/>
</dbReference>
<name>B7R750_9THEO</name>
<feature type="binding site" evidence="6">
    <location>
        <begin position="140"/>
        <end position="142"/>
    </location>
    <ligand>
        <name>substrate</name>
    </ligand>
</feature>
<keyword evidence="5 6" id="KW-0326">Glycosidase</keyword>
<comment type="function">
    <text evidence="6">Catalyzes the reversible cleavage of pseudouridine 5'-phosphate (PsiMP) to ribose 5-phosphate and uracil. Functions biologically in the cleavage direction, as part of a pseudouridine degradation pathway.</text>
</comment>
<dbReference type="Pfam" id="PF04227">
    <property type="entry name" value="Indigoidine_A"/>
    <property type="match status" value="1"/>
</dbReference>
<keyword evidence="3 6" id="KW-0464">Manganese</keyword>
<dbReference type="SUPFAM" id="SSF110581">
    <property type="entry name" value="Indigoidine synthase A-like"/>
    <property type="match status" value="1"/>
</dbReference>
<reference evidence="7 8" key="1">
    <citation type="submission" date="2008-07" db="EMBL/GenBank/DDBJ databases">
        <authorList>
            <person name="Gonzalez J."/>
            <person name="Sokolova T."/>
            <person name="Ferriera S."/>
            <person name="Johnson J."/>
            <person name="Kravitz S."/>
            <person name="Beeson K."/>
            <person name="Sutton G."/>
            <person name="Rogers Y.-H."/>
            <person name="Friedman R."/>
            <person name="Frazier M."/>
            <person name="Venter J.C."/>
        </authorList>
    </citation>
    <scope>NUCLEOTIDE SEQUENCE [LARGE SCALE GENOMIC DNA]</scope>
    <source>
        <strain evidence="7 8">DSM 12653</strain>
    </source>
</reference>
<gene>
    <name evidence="6" type="primary">psuG</name>
    <name evidence="7" type="ORF">CDSM653_00319</name>
</gene>
<comment type="catalytic activity">
    <reaction evidence="6">
        <text>D-ribose 5-phosphate + uracil = psi-UMP + H2O</text>
        <dbReference type="Rhea" id="RHEA:18337"/>
        <dbReference type="ChEBI" id="CHEBI:15377"/>
        <dbReference type="ChEBI" id="CHEBI:17568"/>
        <dbReference type="ChEBI" id="CHEBI:58380"/>
        <dbReference type="ChEBI" id="CHEBI:78346"/>
        <dbReference type="EC" id="4.2.1.70"/>
    </reaction>
</comment>
<feature type="binding site" evidence="6">
    <location>
        <position position="138"/>
    </location>
    <ligand>
        <name>Mn(2+)</name>
        <dbReference type="ChEBI" id="CHEBI:29035"/>
    </ligand>
</feature>